<dbReference type="AlphaFoldDB" id="A0A0X3XD81"/>
<sequence>MERLLAGRPTCTDGRLVKENLYREAGVSRATMNRAHRILAEWDRRTAATDARTPGEARRDDELQELRAELRHLKRERTQLQGRLDASATVIAALHHDNAALRQQLDTQTGTVVTIGPPRSE</sequence>
<dbReference type="Proteomes" id="UP000053413">
    <property type="component" value="Unassembled WGS sequence"/>
</dbReference>
<evidence type="ECO:0000313" key="3">
    <source>
        <dbReference type="Proteomes" id="UP000053413"/>
    </source>
</evidence>
<organism evidence="2 3">
    <name type="scientific">Streptomyces violaceusniger</name>
    <dbReference type="NCBI Taxonomy" id="68280"/>
    <lineage>
        <taxon>Bacteria</taxon>
        <taxon>Bacillati</taxon>
        <taxon>Actinomycetota</taxon>
        <taxon>Actinomycetes</taxon>
        <taxon>Kitasatosporales</taxon>
        <taxon>Streptomycetaceae</taxon>
        <taxon>Streptomyces</taxon>
        <taxon>Streptomyces violaceusniger group</taxon>
    </lineage>
</organism>
<evidence type="ECO:0000313" key="2">
    <source>
        <dbReference type="EMBL" id="KUL67113.1"/>
    </source>
</evidence>
<evidence type="ECO:0000256" key="1">
    <source>
        <dbReference type="SAM" id="Coils"/>
    </source>
</evidence>
<keyword evidence="1" id="KW-0175">Coiled coil</keyword>
<reference evidence="3" key="1">
    <citation type="submission" date="2015-10" db="EMBL/GenBank/DDBJ databases">
        <authorList>
            <person name="Ju K.-S."/>
            <person name="Doroghazi J.R."/>
            <person name="Metcalf W.W."/>
        </authorList>
    </citation>
    <scope>NUCLEOTIDE SEQUENCE [LARGE SCALE GENOMIC DNA]</scope>
    <source>
        <strain evidence="3">NRRL F-8817</strain>
    </source>
</reference>
<dbReference type="EMBL" id="LLZJ01000003">
    <property type="protein sequence ID" value="KUL67113.1"/>
    <property type="molecule type" value="Genomic_DNA"/>
</dbReference>
<comment type="caution">
    <text evidence="2">The sequence shown here is derived from an EMBL/GenBank/DDBJ whole genome shotgun (WGS) entry which is preliminary data.</text>
</comment>
<name>A0A0X3XD81_STRVO</name>
<gene>
    <name evidence="2" type="ORF">ADL28_01565</name>
</gene>
<feature type="coiled-coil region" evidence="1">
    <location>
        <begin position="56"/>
        <end position="83"/>
    </location>
</feature>
<dbReference type="OrthoDB" id="7472701at2"/>
<proteinExistence type="predicted"/>
<protein>
    <submittedName>
        <fullName evidence="2">Uncharacterized protein</fullName>
    </submittedName>
</protein>
<dbReference type="RefSeq" id="WP_059141899.1">
    <property type="nucleotide sequence ID" value="NZ_LLZJ01000003.1"/>
</dbReference>
<accession>A0A0X3XD81</accession>